<accession>A0AA47P0N5</accession>
<evidence type="ECO:0000256" key="6">
    <source>
        <dbReference type="SAM" id="Phobius"/>
    </source>
</evidence>
<feature type="transmembrane region" description="Helical" evidence="6">
    <location>
        <begin position="805"/>
        <end position="826"/>
    </location>
</feature>
<dbReference type="GO" id="GO:0019900">
    <property type="term" value="F:kinase binding"/>
    <property type="evidence" value="ECO:0007669"/>
    <property type="project" value="TreeGrafter"/>
</dbReference>
<reference evidence="7" key="1">
    <citation type="journal article" date="2023" name="Front. Mar. Sci.">
        <title>A new Merluccius polli reference genome to investigate the effects of global change in West African waters.</title>
        <authorList>
            <person name="Mateo J.L."/>
            <person name="Blanco-Fernandez C."/>
            <person name="Garcia-Vazquez E."/>
            <person name="Machado-Schiaffino G."/>
        </authorList>
    </citation>
    <scope>NUCLEOTIDE SEQUENCE</scope>
    <source>
        <strain evidence="7">C29</strain>
        <tissue evidence="7">Fin</tissue>
    </source>
</reference>
<keyword evidence="3" id="KW-0677">Repeat</keyword>
<proteinExistence type="predicted"/>
<feature type="compositionally biased region" description="Low complexity" evidence="5">
    <location>
        <begin position="588"/>
        <end position="602"/>
    </location>
</feature>
<keyword evidence="6" id="KW-0472">Membrane</keyword>
<dbReference type="Proteomes" id="UP001174136">
    <property type="component" value="Unassembled WGS sequence"/>
</dbReference>
<feature type="compositionally biased region" description="Basic residues" evidence="5">
    <location>
        <begin position="926"/>
        <end position="935"/>
    </location>
</feature>
<dbReference type="InterPro" id="IPR028041">
    <property type="entry name" value="WDCP"/>
</dbReference>
<keyword evidence="6" id="KW-1133">Transmembrane helix</keyword>
<evidence type="ECO:0000256" key="5">
    <source>
        <dbReference type="SAM" id="MobiDB-lite"/>
    </source>
</evidence>
<feature type="region of interest" description="Disordered" evidence="5">
    <location>
        <begin position="843"/>
        <end position="935"/>
    </location>
</feature>
<evidence type="ECO:0000313" key="8">
    <source>
        <dbReference type="Proteomes" id="UP001174136"/>
    </source>
</evidence>
<dbReference type="AlphaFoldDB" id="A0AA47P0N5"/>
<feature type="compositionally biased region" description="Low complexity" evidence="5">
    <location>
        <begin position="891"/>
        <end position="903"/>
    </location>
</feature>
<evidence type="ECO:0000256" key="4">
    <source>
        <dbReference type="ARBA" id="ARBA00023054"/>
    </source>
</evidence>
<sequence length="935" mass="97809">MELGKAKLMKTGLNALHQAVHPGARRGVCLTPLLLPAAGVGGGGGGGEVRFGDANVIGQFEHVLGLSWAPACGRPPGAPALLAVQHKKHVTVWQLRLGGGGAGAAAAAAAAAAAPERCDTTLLCAQTCELSEPWPLLPQGCVWHPALDVLAVLTRRDASVLFQVRGGGGRRWRRRQLRVRPPGPGGRPARRRRPLRLLDQGRRPAGGGGGRRPALVRVGRRPARACCRAPSAPCSTWAAACAPWRPRPGRRSPWRRSCPWTSCAGSAAGAAVFEAPAQDPPSPHAADGAAAADSSRRSFLETACSSLASSGPVDLTHLLARHRRSDPSPLLHLQRRDAAAAAAAAAAGAGQDSSHLILVTYERKVTTSRRVSIPGILVPDVVAFDPRGATVAVASNACSMVLVYCVAASSAVPSVQQISLQKSERPKGACFLSDRLLLLMVGRQKSCAADNAAFLPSSSASNTDKYALRMVVKDLVHGGGGDGDPAAAAAMVAATAASCASPSSAFFPRAESPARLHQERIRRHSEHAPRDERLGQGIKDLVLPGGGAVGAGGGGGGAAVPRGGAGAGWWRRCASRRPPAAPPWRTLTAAARTPPATPTSLRFDASDNKPPPLSGGHATAAAAPPPAWDKGVAAAARERGLEQLCMAEIRDYAQNGKKAVAAATAGATPYPSALEPPYVNITCQDSRRRREDFPGVPYMSRSKRQAGSAALDALILPGRLLCLRGLVRGKGLHLMESAKRPRLFSRATSQRVEMVVKEQRQLSENVFFDERRPVLLCEGKLRLSALHDLFNLTTVEMSSGTYGRVFVLLLLLLLVLCGPLWIVLVADAGGFVPLTFKPRDELTVRNGRRKSPFLSPGSPETPSPPAPHPRPGLPPAPAPMASSPGPPGPAPMASSPRPARHAGPGPGPLARPPPPPTPPLPPPRLPTRHRWTPPT</sequence>
<feature type="compositionally biased region" description="Pro residues" evidence="5">
    <location>
        <begin position="905"/>
        <end position="925"/>
    </location>
</feature>
<dbReference type="PANTHER" id="PTHR14897:SF5">
    <property type="entry name" value="WD REPEAT AND COILED-COIL-CONTAINING PROTEIN"/>
    <property type="match status" value="1"/>
</dbReference>
<name>A0AA47P0N5_MERPO</name>
<dbReference type="EMBL" id="JAOPHQ010003321">
    <property type="protein sequence ID" value="KAK0143643.1"/>
    <property type="molecule type" value="Genomic_DNA"/>
</dbReference>
<evidence type="ECO:0000256" key="3">
    <source>
        <dbReference type="ARBA" id="ARBA00022737"/>
    </source>
</evidence>
<dbReference type="Pfam" id="PF15390">
    <property type="entry name" value="WDCP"/>
    <property type="match status" value="3"/>
</dbReference>
<feature type="compositionally biased region" description="Pro residues" evidence="5">
    <location>
        <begin position="859"/>
        <end position="890"/>
    </location>
</feature>
<keyword evidence="6" id="KW-0812">Transmembrane</keyword>
<comment type="caution">
    <text evidence="7">The sequence shown here is derived from an EMBL/GenBank/DDBJ whole genome shotgun (WGS) entry which is preliminary data.</text>
</comment>
<gene>
    <name evidence="7" type="primary">wdcp</name>
    <name evidence="7" type="ORF">N1851_018232</name>
</gene>
<protein>
    <recommendedName>
        <fullName evidence="1">WD repeat and coiled-coil-containing protein</fullName>
    </recommendedName>
</protein>
<evidence type="ECO:0000313" key="7">
    <source>
        <dbReference type="EMBL" id="KAK0143643.1"/>
    </source>
</evidence>
<evidence type="ECO:0000256" key="1">
    <source>
        <dbReference type="ARBA" id="ARBA00015683"/>
    </source>
</evidence>
<feature type="region of interest" description="Disordered" evidence="5">
    <location>
        <begin position="588"/>
        <end position="626"/>
    </location>
</feature>
<keyword evidence="8" id="KW-1185">Reference proteome</keyword>
<organism evidence="7 8">
    <name type="scientific">Merluccius polli</name>
    <name type="common">Benguela hake</name>
    <name type="synonym">Merluccius cadenati</name>
    <dbReference type="NCBI Taxonomy" id="89951"/>
    <lineage>
        <taxon>Eukaryota</taxon>
        <taxon>Metazoa</taxon>
        <taxon>Chordata</taxon>
        <taxon>Craniata</taxon>
        <taxon>Vertebrata</taxon>
        <taxon>Euteleostomi</taxon>
        <taxon>Actinopterygii</taxon>
        <taxon>Neopterygii</taxon>
        <taxon>Teleostei</taxon>
        <taxon>Neoteleostei</taxon>
        <taxon>Acanthomorphata</taxon>
        <taxon>Zeiogadaria</taxon>
        <taxon>Gadariae</taxon>
        <taxon>Gadiformes</taxon>
        <taxon>Gadoidei</taxon>
        <taxon>Merlucciidae</taxon>
        <taxon>Merluccius</taxon>
    </lineage>
</organism>
<keyword evidence="4" id="KW-0175">Coiled coil</keyword>
<feature type="region of interest" description="Disordered" evidence="5">
    <location>
        <begin position="173"/>
        <end position="214"/>
    </location>
</feature>
<keyword evidence="2" id="KW-0853">WD repeat</keyword>
<evidence type="ECO:0000256" key="2">
    <source>
        <dbReference type="ARBA" id="ARBA00022574"/>
    </source>
</evidence>
<dbReference type="PANTHER" id="PTHR14897">
    <property type="entry name" value="WD REPEAT AND COILED-COIL-CONTAINING PROTEIN"/>
    <property type="match status" value="1"/>
</dbReference>